<keyword evidence="1" id="KW-0812">Transmembrane</keyword>
<sequence length="66" mass="7262">MGNDGFTMKEMILIVMEDLKDFRVKYDEDQAKRDIEISKRPTWAQMTGLVGGAGVLVTIAVTLTGG</sequence>
<name>A0A0F9D383_9ZZZZ</name>
<organism evidence="2">
    <name type="scientific">marine sediment metagenome</name>
    <dbReference type="NCBI Taxonomy" id="412755"/>
    <lineage>
        <taxon>unclassified sequences</taxon>
        <taxon>metagenomes</taxon>
        <taxon>ecological metagenomes</taxon>
    </lineage>
</organism>
<protein>
    <submittedName>
        <fullName evidence="2">Uncharacterized protein</fullName>
    </submittedName>
</protein>
<keyword evidence="1" id="KW-1133">Transmembrane helix</keyword>
<evidence type="ECO:0000313" key="2">
    <source>
        <dbReference type="EMBL" id="KKL06573.1"/>
    </source>
</evidence>
<gene>
    <name evidence="2" type="ORF">LCGC14_2594670</name>
</gene>
<feature type="transmembrane region" description="Helical" evidence="1">
    <location>
        <begin position="42"/>
        <end position="63"/>
    </location>
</feature>
<evidence type="ECO:0000256" key="1">
    <source>
        <dbReference type="SAM" id="Phobius"/>
    </source>
</evidence>
<comment type="caution">
    <text evidence="2">The sequence shown here is derived from an EMBL/GenBank/DDBJ whole genome shotgun (WGS) entry which is preliminary data.</text>
</comment>
<reference evidence="2" key="1">
    <citation type="journal article" date="2015" name="Nature">
        <title>Complex archaea that bridge the gap between prokaryotes and eukaryotes.</title>
        <authorList>
            <person name="Spang A."/>
            <person name="Saw J.H."/>
            <person name="Jorgensen S.L."/>
            <person name="Zaremba-Niedzwiedzka K."/>
            <person name="Martijn J."/>
            <person name="Lind A.E."/>
            <person name="van Eijk R."/>
            <person name="Schleper C."/>
            <person name="Guy L."/>
            <person name="Ettema T.J."/>
        </authorList>
    </citation>
    <scope>NUCLEOTIDE SEQUENCE</scope>
</reference>
<keyword evidence="1" id="KW-0472">Membrane</keyword>
<proteinExistence type="predicted"/>
<dbReference type="AlphaFoldDB" id="A0A0F9D383"/>
<dbReference type="EMBL" id="LAZR01043649">
    <property type="protein sequence ID" value="KKL06573.1"/>
    <property type="molecule type" value="Genomic_DNA"/>
</dbReference>
<accession>A0A0F9D383</accession>